<protein>
    <submittedName>
        <fullName evidence="2">Thiosulfate sulfurtransferase</fullName>
        <ecNumber evidence="2">2.8.1.1</ecNumber>
    </submittedName>
</protein>
<gene>
    <name evidence="2" type="ORF">Mlute_00705</name>
</gene>
<evidence type="ECO:0000313" key="3">
    <source>
        <dbReference type="Proteomes" id="UP000265800"/>
    </source>
</evidence>
<reference evidence="2 3" key="1">
    <citation type="submission" date="2018-08" db="EMBL/GenBank/DDBJ databases">
        <title>Meiothermus luteus KCTC 52599 genome sequencing project.</title>
        <authorList>
            <person name="Da Costa M.S."/>
            <person name="Albuquerque L."/>
            <person name="Raposo P."/>
            <person name="Froufe H.J.C."/>
            <person name="Barroso C.S."/>
            <person name="Egas C."/>
        </authorList>
    </citation>
    <scope>NUCLEOTIDE SEQUENCE [LARGE SCALE GENOMIC DNA]</scope>
    <source>
        <strain evidence="2 3">KCTC 52599</strain>
    </source>
</reference>
<dbReference type="SUPFAM" id="SSF52821">
    <property type="entry name" value="Rhodanese/Cell cycle control phosphatase"/>
    <property type="match status" value="2"/>
</dbReference>
<dbReference type="GO" id="GO:0004792">
    <property type="term" value="F:thiosulfate-cyanide sulfurtransferase activity"/>
    <property type="evidence" value="ECO:0007669"/>
    <property type="project" value="UniProtKB-EC"/>
</dbReference>
<organism evidence="2 3">
    <name type="scientific">Meiothermus luteus</name>
    <dbReference type="NCBI Taxonomy" id="2026184"/>
    <lineage>
        <taxon>Bacteria</taxon>
        <taxon>Thermotogati</taxon>
        <taxon>Deinococcota</taxon>
        <taxon>Deinococci</taxon>
        <taxon>Thermales</taxon>
        <taxon>Thermaceae</taxon>
        <taxon>Meiothermus</taxon>
    </lineage>
</organism>
<dbReference type="RefSeq" id="WP_119359385.1">
    <property type="nucleotide sequence ID" value="NZ_QWKZ01000015.1"/>
</dbReference>
<dbReference type="EMBL" id="QWKZ01000015">
    <property type="protein sequence ID" value="RIH88135.1"/>
    <property type="molecule type" value="Genomic_DNA"/>
</dbReference>
<dbReference type="Gene3D" id="3.40.250.10">
    <property type="entry name" value="Rhodanese-like domain"/>
    <property type="match status" value="2"/>
</dbReference>
<evidence type="ECO:0000313" key="2">
    <source>
        <dbReference type="EMBL" id="RIH88135.1"/>
    </source>
</evidence>
<name>A0A399EWX9_9DEIN</name>
<feature type="domain" description="Rhodanese" evidence="1">
    <location>
        <begin position="136"/>
        <end position="226"/>
    </location>
</feature>
<keyword evidence="3" id="KW-1185">Reference proteome</keyword>
<dbReference type="PANTHER" id="PTHR43031">
    <property type="entry name" value="FAD-DEPENDENT OXIDOREDUCTASE"/>
    <property type="match status" value="1"/>
</dbReference>
<dbReference type="InterPro" id="IPR036873">
    <property type="entry name" value="Rhodanese-like_dom_sf"/>
</dbReference>
<dbReference type="EC" id="2.8.1.1" evidence="2"/>
<dbReference type="PROSITE" id="PS50206">
    <property type="entry name" value="RHODANESE_3"/>
    <property type="match status" value="2"/>
</dbReference>
<dbReference type="AlphaFoldDB" id="A0A399EWX9"/>
<dbReference type="InterPro" id="IPR050229">
    <property type="entry name" value="GlpE_sulfurtransferase"/>
</dbReference>
<dbReference type="OrthoDB" id="9770030at2"/>
<keyword evidence="2" id="KW-0808">Transferase</keyword>
<sequence>MILSAEPPPGALFVDSRPPADYAQGHLEGAINLDLSGFRGRLRSEEELAQLERALAELNGRIGAGPGRPVVVYDAGFNTRLAKTAFMLALGGLEVYLWPQGWEPQATQTAPTTPVPSEPWARLNREILLTADEILAQPDLLLLDVREPHEFASGHIPGARNLPLGTFGPDNAGALGLSPGQEVGVHCRSGARSASAFWILRQQGVRARNYLGSMLEWEAEADLPVER</sequence>
<dbReference type="SMART" id="SM00450">
    <property type="entry name" value="RHOD"/>
    <property type="match status" value="2"/>
</dbReference>
<proteinExistence type="predicted"/>
<accession>A0A399EWX9</accession>
<dbReference type="CDD" id="cd00158">
    <property type="entry name" value="RHOD"/>
    <property type="match status" value="2"/>
</dbReference>
<dbReference type="Pfam" id="PF00581">
    <property type="entry name" value="Rhodanese"/>
    <property type="match status" value="2"/>
</dbReference>
<dbReference type="PROSITE" id="PS00380">
    <property type="entry name" value="RHODANESE_1"/>
    <property type="match status" value="1"/>
</dbReference>
<feature type="domain" description="Rhodanese" evidence="1">
    <location>
        <begin position="7"/>
        <end position="107"/>
    </location>
</feature>
<dbReference type="InterPro" id="IPR001763">
    <property type="entry name" value="Rhodanese-like_dom"/>
</dbReference>
<evidence type="ECO:0000259" key="1">
    <source>
        <dbReference type="PROSITE" id="PS50206"/>
    </source>
</evidence>
<dbReference type="InterPro" id="IPR001307">
    <property type="entry name" value="Thiosulphate_STrfase_CS"/>
</dbReference>
<comment type="caution">
    <text evidence="2">The sequence shown here is derived from an EMBL/GenBank/DDBJ whole genome shotgun (WGS) entry which is preliminary data.</text>
</comment>
<dbReference type="PANTHER" id="PTHR43031:SF16">
    <property type="entry name" value="OXIDOREDUCTASE"/>
    <property type="match status" value="1"/>
</dbReference>
<dbReference type="Proteomes" id="UP000265800">
    <property type="component" value="Unassembled WGS sequence"/>
</dbReference>